<proteinExistence type="predicted"/>
<dbReference type="Proteomes" id="UP000246740">
    <property type="component" value="Unassembled WGS sequence"/>
</dbReference>
<feature type="compositionally biased region" description="Low complexity" evidence="2">
    <location>
        <begin position="1"/>
        <end position="16"/>
    </location>
</feature>
<evidence type="ECO:0000256" key="1">
    <source>
        <dbReference type="ARBA" id="ARBA00023054"/>
    </source>
</evidence>
<feature type="compositionally biased region" description="Low complexity" evidence="2">
    <location>
        <begin position="88"/>
        <end position="99"/>
    </location>
</feature>
<accession>A0A317Y0R1</accession>
<evidence type="ECO:0000256" key="2">
    <source>
        <dbReference type="SAM" id="MobiDB-lite"/>
    </source>
</evidence>
<dbReference type="PANTHER" id="PTHR15885:SF1">
    <property type="entry name" value="COILED-COIL DOMAIN-CONTAINING PROTEIN 174"/>
    <property type="match status" value="1"/>
</dbReference>
<dbReference type="STRING" id="1882483.A0A317Y0R1"/>
<dbReference type="InterPro" id="IPR025066">
    <property type="entry name" value="CCDC174-like"/>
</dbReference>
<gene>
    <name evidence="3" type="ORF">BCV70DRAFT_154463</name>
</gene>
<feature type="compositionally biased region" description="Polar residues" evidence="2">
    <location>
        <begin position="126"/>
        <end position="135"/>
    </location>
</feature>
<feature type="compositionally biased region" description="Polar residues" evidence="2">
    <location>
        <begin position="334"/>
        <end position="344"/>
    </location>
</feature>
<feature type="region of interest" description="Disordered" evidence="2">
    <location>
        <begin position="42"/>
        <end position="141"/>
    </location>
</feature>
<feature type="region of interest" description="Disordered" evidence="2">
    <location>
        <begin position="323"/>
        <end position="344"/>
    </location>
</feature>
<feature type="compositionally biased region" description="Basic and acidic residues" evidence="2">
    <location>
        <begin position="116"/>
        <end position="125"/>
    </location>
</feature>
<feature type="region of interest" description="Disordered" evidence="2">
    <location>
        <begin position="244"/>
        <end position="276"/>
    </location>
</feature>
<organism evidence="3 4">
    <name type="scientific">Testicularia cyperi</name>
    <dbReference type="NCBI Taxonomy" id="1882483"/>
    <lineage>
        <taxon>Eukaryota</taxon>
        <taxon>Fungi</taxon>
        <taxon>Dikarya</taxon>
        <taxon>Basidiomycota</taxon>
        <taxon>Ustilaginomycotina</taxon>
        <taxon>Ustilaginomycetes</taxon>
        <taxon>Ustilaginales</taxon>
        <taxon>Anthracoideaceae</taxon>
        <taxon>Testicularia</taxon>
    </lineage>
</organism>
<dbReference type="FunCoup" id="A0A317Y0R1">
    <property type="interactions" value="378"/>
</dbReference>
<protein>
    <submittedName>
        <fullName evidence="3">Uncharacterized protein</fullName>
    </submittedName>
</protein>
<dbReference type="InParanoid" id="A0A317Y0R1"/>
<feature type="region of interest" description="Disordered" evidence="2">
    <location>
        <begin position="184"/>
        <end position="218"/>
    </location>
</feature>
<dbReference type="GO" id="GO:0005634">
    <property type="term" value="C:nucleus"/>
    <property type="evidence" value="ECO:0007669"/>
    <property type="project" value="TreeGrafter"/>
</dbReference>
<dbReference type="PANTHER" id="PTHR15885">
    <property type="entry name" value="COILED-COIL DOMAIN-CONTAINING PROTEIN 174"/>
    <property type="match status" value="1"/>
</dbReference>
<dbReference type="EMBL" id="KZ819188">
    <property type="protein sequence ID" value="PWZ03780.1"/>
    <property type="molecule type" value="Genomic_DNA"/>
</dbReference>
<dbReference type="Pfam" id="PF13300">
    <property type="entry name" value="DUF4078"/>
    <property type="match status" value="1"/>
</dbReference>
<sequence length="344" mass="38127">MSDINAGRSGSSAKGRGVNGRAGAGTLSSSFIGLKAELERAKTAYSANAGSSSSSKCKDPFDQVADQERKRKNRSWRDELLDDRASSRRPSSRSGSQRPSARDSRKERSRGNNTDKIAKRTEGKSDSQTAATPTKAQLEAIRRNLERKAKIYAQLSEGRYGGLSDEQLKDSSIDWDRKLLERQDDDRIAAHSRSPSPPPHASSKPLGDSSRLHEDPDRVVEYIDEFGRTRTARLSDVPREFLDQFSGDTKESEESDTPIYGPATSFPVYTPKPRTPARANLETHFDATLEQATRQRGAAFYHFSTDERERVSQMDQLAALRAETISKRTDKSRSSPLPGSNSRS</sequence>
<keyword evidence="4" id="KW-1185">Reference proteome</keyword>
<evidence type="ECO:0000313" key="4">
    <source>
        <dbReference type="Proteomes" id="UP000246740"/>
    </source>
</evidence>
<evidence type="ECO:0000313" key="3">
    <source>
        <dbReference type="EMBL" id="PWZ03780.1"/>
    </source>
</evidence>
<feature type="compositionally biased region" description="Basic and acidic residues" evidence="2">
    <location>
        <begin position="100"/>
        <end position="110"/>
    </location>
</feature>
<dbReference type="AlphaFoldDB" id="A0A317Y0R1"/>
<name>A0A317Y0R1_9BASI</name>
<feature type="region of interest" description="Disordered" evidence="2">
    <location>
        <begin position="1"/>
        <end position="30"/>
    </location>
</feature>
<feature type="compositionally biased region" description="Basic and acidic residues" evidence="2">
    <location>
        <begin position="324"/>
        <end position="333"/>
    </location>
</feature>
<reference evidence="3 4" key="1">
    <citation type="journal article" date="2018" name="Mol. Biol. Evol.">
        <title>Broad Genomic Sampling Reveals a Smut Pathogenic Ancestry of the Fungal Clade Ustilaginomycotina.</title>
        <authorList>
            <person name="Kijpornyongpan T."/>
            <person name="Mondo S.J."/>
            <person name="Barry K."/>
            <person name="Sandor L."/>
            <person name="Lee J."/>
            <person name="Lipzen A."/>
            <person name="Pangilinan J."/>
            <person name="LaButti K."/>
            <person name="Hainaut M."/>
            <person name="Henrissat B."/>
            <person name="Grigoriev I.V."/>
            <person name="Spatafora J.W."/>
            <person name="Aime M.C."/>
        </authorList>
    </citation>
    <scope>NUCLEOTIDE SEQUENCE [LARGE SCALE GENOMIC DNA]</scope>
    <source>
        <strain evidence="3 4">MCA 3645</strain>
    </source>
</reference>
<keyword evidence="1" id="KW-0175">Coiled coil</keyword>
<feature type="compositionally biased region" description="Basic and acidic residues" evidence="2">
    <location>
        <begin position="56"/>
        <end position="86"/>
    </location>
</feature>
<dbReference type="OrthoDB" id="333551at2759"/>